<evidence type="ECO:0000256" key="1">
    <source>
        <dbReference type="ARBA" id="ARBA00023002"/>
    </source>
</evidence>
<dbReference type="GO" id="GO:0016705">
    <property type="term" value="F:oxidoreductase activity, acting on paired donors, with incorporation or reduction of molecular oxygen"/>
    <property type="evidence" value="ECO:0007669"/>
    <property type="project" value="InterPro"/>
</dbReference>
<evidence type="ECO:0000313" key="3">
    <source>
        <dbReference type="EMBL" id="QBI19855.1"/>
    </source>
</evidence>
<dbReference type="PANTHER" id="PTHR43244:SF1">
    <property type="entry name" value="5,10-METHYLENETETRAHYDROMETHANOPTERIN REDUCTASE"/>
    <property type="match status" value="1"/>
</dbReference>
<dbReference type="Proteomes" id="UP000291469">
    <property type="component" value="Chromosome"/>
</dbReference>
<dbReference type="InterPro" id="IPR050564">
    <property type="entry name" value="F420-G6PD/mer"/>
</dbReference>
<dbReference type="RefSeq" id="WP_131154852.1">
    <property type="nucleotide sequence ID" value="NZ_CP036402.1"/>
</dbReference>
<dbReference type="AlphaFoldDB" id="A0A411YF51"/>
<evidence type="ECO:0000313" key="4">
    <source>
        <dbReference type="Proteomes" id="UP000291469"/>
    </source>
</evidence>
<dbReference type="InterPro" id="IPR011251">
    <property type="entry name" value="Luciferase-like_dom"/>
</dbReference>
<keyword evidence="4" id="KW-1185">Reference proteome</keyword>
<keyword evidence="1" id="KW-0560">Oxidoreductase</keyword>
<dbReference type="CDD" id="cd01097">
    <property type="entry name" value="Tetrahydromethanopterin_reductase"/>
    <property type="match status" value="1"/>
</dbReference>
<proteinExistence type="predicted"/>
<dbReference type="PANTHER" id="PTHR43244">
    <property type="match status" value="1"/>
</dbReference>
<gene>
    <name evidence="3" type="ORF">ER308_09985</name>
</gene>
<evidence type="ECO:0000259" key="2">
    <source>
        <dbReference type="Pfam" id="PF00296"/>
    </source>
</evidence>
<dbReference type="SUPFAM" id="SSF51679">
    <property type="entry name" value="Bacterial luciferase-like"/>
    <property type="match status" value="1"/>
</dbReference>
<dbReference type="EMBL" id="CP036402">
    <property type="protein sequence ID" value="QBI19855.1"/>
    <property type="molecule type" value="Genomic_DNA"/>
</dbReference>
<protein>
    <submittedName>
        <fullName evidence="3">LLM class flavin-dependent oxidoreductase</fullName>
    </submittedName>
</protein>
<sequence length="334" mass="35717">MRRDRPEIGLGFQSDKTAEEYAELARAAEAAGFDVLSVFSDLMYQPPVFPLLVMAGVTERVRLGPACLNPYSLAPFEIAGQTAALDLASHGRAYVGMARGAWLGDVGIEQTRPVTTLREAATVVGRLLGADDRGFEGEVFRLARGTRLAYEPARSRVPLLIGTWGPRAAALAGEIADEVKIGGTANPDMVSVMRERIRVGADAVGRDVDEVGVVVGAVTVVARDGDEARRHARREVAMYIDVVADLDPTLELPSDLLTELRGHLQAGRPREAGAAIPDDLLDRFAFAGDPDHVAAIARGVLEAGAARVEFGTPHGLTDREGVELLGREVLPKLR</sequence>
<feature type="domain" description="Luciferase-like" evidence="2">
    <location>
        <begin position="17"/>
        <end position="305"/>
    </location>
</feature>
<accession>A0A411YF51</accession>
<dbReference type="InterPro" id="IPR036661">
    <property type="entry name" value="Luciferase-like_sf"/>
</dbReference>
<name>A0A411YF51_9ACTN</name>
<dbReference type="KEGG" id="erz:ER308_09985"/>
<reference evidence="3 4" key="1">
    <citation type="submission" date="2019-01" db="EMBL/GenBank/DDBJ databases">
        <title>Egibacter rhizosphaerae EGI 80759T.</title>
        <authorList>
            <person name="Chen D.-D."/>
            <person name="Tian Y."/>
            <person name="Jiao J.-Y."/>
            <person name="Zhang X.-T."/>
            <person name="Zhang Y.-G."/>
            <person name="Zhang Y."/>
            <person name="Xiao M."/>
            <person name="Shu W.-S."/>
            <person name="Li W.-J."/>
        </authorList>
    </citation>
    <scope>NUCLEOTIDE SEQUENCE [LARGE SCALE GENOMIC DNA]</scope>
    <source>
        <strain evidence="3 4">EGI 80759</strain>
    </source>
</reference>
<dbReference type="Gene3D" id="3.20.20.30">
    <property type="entry name" value="Luciferase-like domain"/>
    <property type="match status" value="1"/>
</dbReference>
<dbReference type="Pfam" id="PF00296">
    <property type="entry name" value="Bac_luciferase"/>
    <property type="match status" value="1"/>
</dbReference>
<dbReference type="OrthoDB" id="675245at2"/>
<organism evidence="3 4">
    <name type="scientific">Egibacter rhizosphaerae</name>
    <dbReference type="NCBI Taxonomy" id="1670831"/>
    <lineage>
        <taxon>Bacteria</taxon>
        <taxon>Bacillati</taxon>
        <taxon>Actinomycetota</taxon>
        <taxon>Nitriliruptoria</taxon>
        <taxon>Egibacterales</taxon>
        <taxon>Egibacteraceae</taxon>
        <taxon>Egibacter</taxon>
    </lineage>
</organism>